<dbReference type="KEGG" id="mlj:MLAC_06230"/>
<accession>A0A7I7NG38</accession>
<dbReference type="Proteomes" id="UP000466396">
    <property type="component" value="Chromosome"/>
</dbReference>
<dbReference type="EMBL" id="AP022581">
    <property type="protein sequence ID" value="BBX95329.1"/>
    <property type="molecule type" value="Genomic_DNA"/>
</dbReference>
<evidence type="ECO:0000313" key="2">
    <source>
        <dbReference type="EMBL" id="BBX95329.1"/>
    </source>
</evidence>
<keyword evidence="3" id="KW-1185">Reference proteome</keyword>
<evidence type="ECO:0000313" key="3">
    <source>
        <dbReference type="Proteomes" id="UP000466396"/>
    </source>
</evidence>
<gene>
    <name evidence="2" type="ORF">MLAC_06230</name>
</gene>
<feature type="compositionally biased region" description="Acidic residues" evidence="1">
    <location>
        <begin position="14"/>
        <end position="25"/>
    </location>
</feature>
<reference evidence="2 3" key="1">
    <citation type="journal article" date="2019" name="Emerg. Microbes Infect.">
        <title>Comprehensive subspecies identification of 175 nontuberculous mycobacteria species based on 7547 genomic profiles.</title>
        <authorList>
            <person name="Matsumoto Y."/>
            <person name="Kinjo T."/>
            <person name="Motooka D."/>
            <person name="Nabeya D."/>
            <person name="Jung N."/>
            <person name="Uechi K."/>
            <person name="Horii T."/>
            <person name="Iida T."/>
            <person name="Fujita J."/>
            <person name="Nakamura S."/>
        </authorList>
    </citation>
    <scope>NUCLEOTIDE SEQUENCE [LARGE SCALE GENOMIC DNA]</scope>
    <source>
        <strain evidence="2 3">JCM 15657</strain>
    </source>
</reference>
<name>A0A7I7NG38_9MYCO</name>
<dbReference type="AlphaFoldDB" id="A0A7I7NG38"/>
<proteinExistence type="predicted"/>
<sequence length="81" mass="8675">MGEMPTAPAGSELETFDDGTDEDESVPLTPLCEQPVTADKHAAAATIPHCRVSGRLQRTASIYATLSGVMERFGFCECCRP</sequence>
<protein>
    <submittedName>
        <fullName evidence="2">Uncharacterized protein</fullName>
    </submittedName>
</protein>
<evidence type="ECO:0000256" key="1">
    <source>
        <dbReference type="SAM" id="MobiDB-lite"/>
    </source>
</evidence>
<feature type="region of interest" description="Disordered" evidence="1">
    <location>
        <begin position="1"/>
        <end position="28"/>
    </location>
</feature>
<organism evidence="2 3">
    <name type="scientific">Mycobacterium lacus</name>
    <dbReference type="NCBI Taxonomy" id="169765"/>
    <lineage>
        <taxon>Bacteria</taxon>
        <taxon>Bacillati</taxon>
        <taxon>Actinomycetota</taxon>
        <taxon>Actinomycetes</taxon>
        <taxon>Mycobacteriales</taxon>
        <taxon>Mycobacteriaceae</taxon>
        <taxon>Mycobacterium</taxon>
    </lineage>
</organism>